<proteinExistence type="predicted"/>
<name>A0A290MKY7_CAUVI</name>
<sequence length="289" mass="31826">MFAFPASLEADRLQTALTRRFLTPALSALEDLFLELRAESDFTLPSSLVGRYAKPYPGGCCSEITADVLRRLCVRVSAGRQGSAGERALIAFVKQGGRINSVWGVLRDRYFQNALQVGGLYVDVANDTVDPNKPKVEILPMPESGLVLVRDGSHFARIGESYWNARLYTNTALPALAPHFPMILVWPTGVCQLAARNTYMVQLFARDGFRPAEQWLREGAPAPLWVVDTMRQVSPPDLLGDTPPGLEAALAACQRLRRTRMVVDERKMEALLGIFDRTPAAQANLALAV</sequence>
<dbReference type="AlphaFoldDB" id="A0A290MKY7"/>
<evidence type="ECO:0000313" key="2">
    <source>
        <dbReference type="Proteomes" id="UP000217311"/>
    </source>
</evidence>
<dbReference type="RefSeq" id="WP_096052082.1">
    <property type="nucleotide sequence ID" value="NZ_CP023315.3"/>
</dbReference>
<dbReference type="Proteomes" id="UP000217311">
    <property type="component" value="Chromosome"/>
</dbReference>
<organism evidence="1 2">
    <name type="scientific">Caulobacter vibrioides</name>
    <name type="common">Caulobacter crescentus</name>
    <dbReference type="NCBI Taxonomy" id="155892"/>
    <lineage>
        <taxon>Bacteria</taxon>
        <taxon>Pseudomonadati</taxon>
        <taxon>Pseudomonadota</taxon>
        <taxon>Alphaproteobacteria</taxon>
        <taxon>Caulobacterales</taxon>
        <taxon>Caulobacteraceae</taxon>
        <taxon>Caulobacter</taxon>
    </lineage>
</organism>
<gene>
    <name evidence="1" type="ORF">CA606_10110</name>
</gene>
<evidence type="ECO:0000313" key="1">
    <source>
        <dbReference type="EMBL" id="ATC32671.1"/>
    </source>
</evidence>
<dbReference type="EMBL" id="CP023315">
    <property type="protein sequence ID" value="ATC32671.1"/>
    <property type="molecule type" value="Genomic_DNA"/>
</dbReference>
<protein>
    <submittedName>
        <fullName evidence="1">Uncharacterized protein</fullName>
    </submittedName>
</protein>
<accession>A0A290MKY7</accession>
<reference evidence="2" key="1">
    <citation type="submission" date="2017-09" db="EMBL/GenBank/DDBJ databases">
        <title>Genome evolution observed in wild isolates of Caulobacter crescentus.</title>
        <authorList>
            <person name="Ely B."/>
            <person name="Wilson K."/>
            <person name="Scott D."/>
        </authorList>
    </citation>
    <scope>NUCLEOTIDE SEQUENCE [LARGE SCALE GENOMIC DNA]</scope>
    <source>
        <strain evidence="2">CB13b1a</strain>
    </source>
</reference>